<organism evidence="3 4">
    <name type="scientific">Serendipita indica (strain DSM 11827)</name>
    <name type="common">Root endophyte fungus</name>
    <name type="synonym">Piriformospora indica</name>
    <dbReference type="NCBI Taxonomy" id="1109443"/>
    <lineage>
        <taxon>Eukaryota</taxon>
        <taxon>Fungi</taxon>
        <taxon>Dikarya</taxon>
        <taxon>Basidiomycota</taxon>
        <taxon>Agaricomycotina</taxon>
        <taxon>Agaricomycetes</taxon>
        <taxon>Sebacinales</taxon>
        <taxon>Serendipitaceae</taxon>
        <taxon>Serendipita</taxon>
    </lineage>
</organism>
<dbReference type="EMBL" id="CAFZ01000104">
    <property type="protein sequence ID" value="CCA71058.1"/>
    <property type="molecule type" value="Genomic_DNA"/>
</dbReference>
<dbReference type="InterPro" id="IPR041698">
    <property type="entry name" value="Methyltransf_25"/>
</dbReference>
<reference evidence="3 4" key="1">
    <citation type="journal article" date="2011" name="PLoS Pathog.">
        <title>Endophytic Life Strategies Decoded by Genome and Transcriptome Analyses of the Mutualistic Root Symbiont Piriformospora indica.</title>
        <authorList>
            <person name="Zuccaro A."/>
            <person name="Lahrmann U."/>
            <person name="Guldener U."/>
            <person name="Langen G."/>
            <person name="Pfiffi S."/>
            <person name="Biedenkopf D."/>
            <person name="Wong P."/>
            <person name="Samans B."/>
            <person name="Grimm C."/>
            <person name="Basiewicz M."/>
            <person name="Murat C."/>
            <person name="Martin F."/>
            <person name="Kogel K.H."/>
        </authorList>
    </citation>
    <scope>NUCLEOTIDE SEQUENCE [LARGE SCALE GENOMIC DNA]</scope>
    <source>
        <strain evidence="3 4">DSM 11827</strain>
    </source>
</reference>
<protein>
    <recommendedName>
        <fullName evidence="2">Methyltransferase domain-containing protein</fullName>
    </recommendedName>
</protein>
<dbReference type="InterPro" id="IPR029063">
    <property type="entry name" value="SAM-dependent_MTases_sf"/>
</dbReference>
<feature type="region of interest" description="Disordered" evidence="1">
    <location>
        <begin position="458"/>
        <end position="478"/>
    </location>
</feature>
<dbReference type="InParanoid" id="G4TIB1"/>
<name>G4TIB1_SERID</name>
<sequence>MSQFSAPKKTKGNVMCTSFARSLPDPWVLAGSKLTATTSITSTPLGLWTFLDEPRAIFSSLPPHFPRNKAATSYAGSMADPKVAYTDDDGKSGISALSEQSSVVDERLLRTVEGRKFNTLTETYFLPADEDEWSRLNKQHMAIGLGLQGLFPNGDIVRAILQTKDGEGKSILDLGCGTGVWSLEMAKAYPRARVVGIDLAPVPIDPETKPPNCTFEIDNINNGLTHFDKQFDVINARLIGFGLQNFRKSMVDVARCLKPGGIVIWLDGDYDLYWGYPPKYMPPYSEAYPEGSGLQRIFYETRRAATAKGSDIFGMSLALDEGLWQQSDILDPATCQTASLLLPMGEWMKSDDINEAQLLGFVGKLMRQDIMAAHKGAQPVLLKAGWPQTVLDEWSSKADDEITNGKVSIRMRLAWGRRRGDSGQPAPALEPIPVDDSERPQVKYPHYEIYQTKEQSLAAVEKRKAGKNITPPPFPPSP</sequence>
<dbReference type="STRING" id="1109443.G4TIB1"/>
<dbReference type="AlphaFoldDB" id="G4TIB1"/>
<feature type="domain" description="Methyltransferase" evidence="2">
    <location>
        <begin position="171"/>
        <end position="261"/>
    </location>
</feature>
<dbReference type="HOGENOM" id="CLU_010595_5_0_1"/>
<dbReference type="Pfam" id="PF13649">
    <property type="entry name" value="Methyltransf_25"/>
    <property type="match status" value="1"/>
</dbReference>
<keyword evidence="4" id="KW-1185">Reference proteome</keyword>
<evidence type="ECO:0000313" key="4">
    <source>
        <dbReference type="Proteomes" id="UP000007148"/>
    </source>
</evidence>
<evidence type="ECO:0000313" key="3">
    <source>
        <dbReference type="EMBL" id="CCA71058.1"/>
    </source>
</evidence>
<accession>G4TIB1</accession>
<dbReference type="SUPFAM" id="SSF53335">
    <property type="entry name" value="S-adenosyl-L-methionine-dependent methyltransferases"/>
    <property type="match status" value="1"/>
</dbReference>
<dbReference type="PANTHER" id="PTHR43591">
    <property type="entry name" value="METHYLTRANSFERASE"/>
    <property type="match status" value="1"/>
</dbReference>
<dbReference type="OrthoDB" id="2013972at2759"/>
<evidence type="ECO:0000256" key="1">
    <source>
        <dbReference type="SAM" id="MobiDB-lite"/>
    </source>
</evidence>
<dbReference type="Gene3D" id="3.40.50.150">
    <property type="entry name" value="Vaccinia Virus protein VP39"/>
    <property type="match status" value="1"/>
</dbReference>
<feature type="region of interest" description="Disordered" evidence="1">
    <location>
        <begin position="418"/>
        <end position="446"/>
    </location>
</feature>
<proteinExistence type="predicted"/>
<gene>
    <name evidence="3" type="ORF">PIIN_04993</name>
</gene>
<dbReference type="eggNOG" id="ENOG502S6PS">
    <property type="taxonomic scope" value="Eukaryota"/>
</dbReference>
<dbReference type="OMA" id="NTLTETY"/>
<dbReference type="Proteomes" id="UP000007148">
    <property type="component" value="Unassembled WGS sequence"/>
</dbReference>
<comment type="caution">
    <text evidence="3">The sequence shown here is derived from an EMBL/GenBank/DDBJ whole genome shotgun (WGS) entry which is preliminary data.</text>
</comment>
<dbReference type="GO" id="GO:0008168">
    <property type="term" value="F:methyltransferase activity"/>
    <property type="evidence" value="ECO:0007669"/>
    <property type="project" value="TreeGrafter"/>
</dbReference>
<evidence type="ECO:0000259" key="2">
    <source>
        <dbReference type="Pfam" id="PF13649"/>
    </source>
</evidence>
<dbReference type="PANTHER" id="PTHR43591:SF24">
    <property type="entry name" value="2-METHOXY-6-POLYPRENYL-1,4-BENZOQUINOL METHYLASE, MITOCHONDRIAL"/>
    <property type="match status" value="1"/>
</dbReference>
<dbReference type="CDD" id="cd02440">
    <property type="entry name" value="AdoMet_MTases"/>
    <property type="match status" value="1"/>
</dbReference>